<protein>
    <submittedName>
        <fullName evidence="2">Uncharacterized protein</fullName>
    </submittedName>
</protein>
<comment type="caution">
    <text evidence="2">The sequence shown here is derived from an EMBL/GenBank/DDBJ whole genome shotgun (WGS) entry which is preliminary data.</text>
</comment>
<keyword evidence="1" id="KW-0812">Transmembrane</keyword>
<reference evidence="2" key="1">
    <citation type="submission" date="2019-08" db="EMBL/GenBank/DDBJ databases">
        <title>The genome of the North American firefly Photinus pyralis.</title>
        <authorList>
            <consortium name="Photinus pyralis genome working group"/>
            <person name="Fallon T.R."/>
            <person name="Sander Lower S.E."/>
            <person name="Weng J.-K."/>
        </authorList>
    </citation>
    <scope>NUCLEOTIDE SEQUENCE</scope>
    <source>
        <strain evidence="2">TRF0915ILg1</strain>
        <tissue evidence="2">Whole body</tissue>
    </source>
</reference>
<dbReference type="OrthoDB" id="619536at2759"/>
<evidence type="ECO:0000256" key="1">
    <source>
        <dbReference type="SAM" id="Phobius"/>
    </source>
</evidence>
<accession>A0A8K0CTN1</accession>
<organism evidence="2 3">
    <name type="scientific">Ignelater luminosus</name>
    <name type="common">Cucubano</name>
    <name type="synonym">Pyrophorus luminosus</name>
    <dbReference type="NCBI Taxonomy" id="2038154"/>
    <lineage>
        <taxon>Eukaryota</taxon>
        <taxon>Metazoa</taxon>
        <taxon>Ecdysozoa</taxon>
        <taxon>Arthropoda</taxon>
        <taxon>Hexapoda</taxon>
        <taxon>Insecta</taxon>
        <taxon>Pterygota</taxon>
        <taxon>Neoptera</taxon>
        <taxon>Endopterygota</taxon>
        <taxon>Coleoptera</taxon>
        <taxon>Polyphaga</taxon>
        <taxon>Elateriformia</taxon>
        <taxon>Elateroidea</taxon>
        <taxon>Elateridae</taxon>
        <taxon>Agrypninae</taxon>
        <taxon>Pyrophorini</taxon>
        <taxon>Ignelater</taxon>
    </lineage>
</organism>
<dbReference type="Proteomes" id="UP000801492">
    <property type="component" value="Unassembled WGS sequence"/>
</dbReference>
<feature type="transmembrane region" description="Helical" evidence="1">
    <location>
        <begin position="182"/>
        <end position="200"/>
    </location>
</feature>
<dbReference type="AlphaFoldDB" id="A0A8K0CTN1"/>
<evidence type="ECO:0000313" key="2">
    <source>
        <dbReference type="EMBL" id="KAF2891426.1"/>
    </source>
</evidence>
<dbReference type="EMBL" id="VTPC01032455">
    <property type="protein sequence ID" value="KAF2891426.1"/>
    <property type="molecule type" value="Genomic_DNA"/>
</dbReference>
<name>A0A8K0CTN1_IGNLU</name>
<proteinExistence type="predicted"/>
<evidence type="ECO:0000313" key="3">
    <source>
        <dbReference type="Proteomes" id="UP000801492"/>
    </source>
</evidence>
<keyword evidence="1" id="KW-0472">Membrane</keyword>
<keyword evidence="1" id="KW-1133">Transmembrane helix</keyword>
<gene>
    <name evidence="2" type="ORF">ILUMI_14747</name>
</gene>
<sequence length="270" mass="30967">MTCLMVRCKKDTSSEEFYEICRKTMVKTSVLKKFQSLLCKSFGYSYLIKQELDILQDCMGKIKALDCSEKKLDKQQLHELLNYYRNAPMPKNGKVPYHILIGTQTVNWKNDDFDYYPVIMKVHHAVADGVSLLKMMVAVVADKLEVTKEPINPLNRLEHARNDVFVNKKLKKFINGLGKLKMLLLISFLYPSLVVAYFTYKARDNNILHNNTLLTHQTLIGINSEMGTAYVEKIKKIRAKLPGTAFSSILIAAFSASISDYFKKVLLKYC</sequence>
<keyword evidence="3" id="KW-1185">Reference proteome</keyword>